<evidence type="ECO:0000313" key="19">
    <source>
        <dbReference type="RefSeq" id="XP_038979599.1"/>
    </source>
</evidence>
<dbReference type="InterPro" id="IPR037381">
    <property type="entry name" value="RFWD3"/>
</dbReference>
<dbReference type="InterPro" id="IPR056527">
    <property type="entry name" value="WD40_RFWD3"/>
</dbReference>
<feature type="domain" description="RING-type" evidence="17">
    <location>
        <begin position="166"/>
        <end position="213"/>
    </location>
</feature>
<dbReference type="AlphaFoldDB" id="A0A8B9A8U1"/>
<protein>
    <recommendedName>
        <fullName evidence="4">RING-type E3 ubiquitin transferase</fullName>
        <ecNumber evidence="4">2.3.2.27</ecNumber>
    </recommendedName>
</protein>
<keyword evidence="12" id="KW-0539">Nucleus</keyword>
<reference evidence="18" key="1">
    <citation type="journal article" date="2019" name="Nat. Commun.">
        <title>Genome-wide association mapping of date palm fruit traits.</title>
        <authorList>
            <person name="Hazzouri K.M."/>
            <person name="Gros-Balthazard M."/>
            <person name="Flowers J.M."/>
            <person name="Copetti D."/>
            <person name="Lemansour A."/>
            <person name="Lebrun M."/>
            <person name="Masmoudi K."/>
            <person name="Ferrand S."/>
            <person name="Dhar M.I."/>
            <person name="Fresquez Z.A."/>
            <person name="Rosas U."/>
            <person name="Zhang J."/>
            <person name="Talag J."/>
            <person name="Lee S."/>
            <person name="Kudrna D."/>
            <person name="Powell R.F."/>
            <person name="Leitch I.J."/>
            <person name="Krueger R.R."/>
            <person name="Wing R.A."/>
            <person name="Amiri K.M.A."/>
            <person name="Purugganan M.D."/>
        </authorList>
    </citation>
    <scope>NUCLEOTIDE SEQUENCE [LARGE SCALE GENOMIC DNA]</scope>
    <source>
        <strain evidence="18">cv. Khalas</strain>
    </source>
</reference>
<name>A0A8B9A8U1_PHODC</name>
<evidence type="ECO:0000313" key="18">
    <source>
        <dbReference type="Proteomes" id="UP000228380"/>
    </source>
</evidence>
<dbReference type="RefSeq" id="XP_038979599.1">
    <property type="nucleotide sequence ID" value="XM_039123671.1"/>
</dbReference>
<dbReference type="PANTHER" id="PTHR16047">
    <property type="entry name" value="RFWD3 PROTEIN"/>
    <property type="match status" value="1"/>
</dbReference>
<dbReference type="Gene3D" id="3.30.40.10">
    <property type="entry name" value="Zinc/RING finger domain, C3HC4 (zinc finger)"/>
    <property type="match status" value="1"/>
</dbReference>
<dbReference type="OrthoDB" id="5600418at2759"/>
<dbReference type="EC" id="2.3.2.27" evidence="4"/>
<keyword evidence="14" id="KW-0862">Zinc</keyword>
<dbReference type="CDD" id="cd16450">
    <property type="entry name" value="mRING-C3HGC3_RFWD3"/>
    <property type="match status" value="1"/>
</dbReference>
<dbReference type="SMART" id="SM00184">
    <property type="entry name" value="RING"/>
    <property type="match status" value="1"/>
</dbReference>
<comment type="catalytic activity">
    <reaction evidence="1">
        <text>S-ubiquitinyl-[E2 ubiquitin-conjugating enzyme]-L-cysteine + [acceptor protein]-L-lysine = [E2 ubiquitin-conjugating enzyme]-L-cysteine + N(6)-ubiquitinyl-[acceptor protein]-L-lysine.</text>
        <dbReference type="EC" id="2.3.2.27"/>
    </reaction>
</comment>
<dbReference type="GO" id="GO:0005737">
    <property type="term" value="C:cytoplasm"/>
    <property type="evidence" value="ECO:0007669"/>
    <property type="project" value="UniProtKB-SubCell"/>
</dbReference>
<evidence type="ECO:0000256" key="14">
    <source>
        <dbReference type="PROSITE-ProRule" id="PRU00175"/>
    </source>
</evidence>
<dbReference type="PROSITE" id="PS50089">
    <property type="entry name" value="ZF_RING_2"/>
    <property type="match status" value="1"/>
</dbReference>
<evidence type="ECO:0000256" key="15">
    <source>
        <dbReference type="SAM" id="Coils"/>
    </source>
</evidence>
<dbReference type="InterPro" id="IPR015943">
    <property type="entry name" value="WD40/YVTN_repeat-like_dom_sf"/>
</dbReference>
<reference evidence="19" key="2">
    <citation type="submission" date="2025-08" db="UniProtKB">
        <authorList>
            <consortium name="RefSeq"/>
        </authorList>
    </citation>
    <scope>IDENTIFICATION</scope>
    <source>
        <tissue evidence="19">Young leaves</tissue>
    </source>
</reference>
<evidence type="ECO:0000256" key="9">
    <source>
        <dbReference type="ARBA" id="ARBA00022763"/>
    </source>
</evidence>
<keyword evidence="9" id="KW-0227">DNA damage</keyword>
<dbReference type="InterPro" id="IPR001841">
    <property type="entry name" value="Znf_RING"/>
</dbReference>
<comment type="pathway">
    <text evidence="3">Protein modification; protein ubiquitination.</text>
</comment>
<evidence type="ECO:0000256" key="13">
    <source>
        <dbReference type="ARBA" id="ARBA00034306"/>
    </source>
</evidence>
<dbReference type="GO" id="GO:0008270">
    <property type="term" value="F:zinc ion binding"/>
    <property type="evidence" value="ECO:0007669"/>
    <property type="project" value="UniProtKB-KW"/>
</dbReference>
<evidence type="ECO:0000256" key="12">
    <source>
        <dbReference type="ARBA" id="ARBA00023242"/>
    </source>
</evidence>
<dbReference type="InterPro" id="IPR036322">
    <property type="entry name" value="WD40_repeat_dom_sf"/>
</dbReference>
<organism evidence="18 19">
    <name type="scientific">Phoenix dactylifera</name>
    <name type="common">Date palm</name>
    <dbReference type="NCBI Taxonomy" id="42345"/>
    <lineage>
        <taxon>Eukaryota</taxon>
        <taxon>Viridiplantae</taxon>
        <taxon>Streptophyta</taxon>
        <taxon>Embryophyta</taxon>
        <taxon>Tracheophyta</taxon>
        <taxon>Spermatophyta</taxon>
        <taxon>Magnoliopsida</taxon>
        <taxon>Liliopsida</taxon>
        <taxon>Arecaceae</taxon>
        <taxon>Coryphoideae</taxon>
        <taxon>Phoeniceae</taxon>
        <taxon>Phoenix</taxon>
    </lineage>
</organism>
<dbReference type="InterPro" id="IPR013083">
    <property type="entry name" value="Znf_RING/FYVE/PHD"/>
</dbReference>
<dbReference type="KEGG" id="pda:103714133"/>
<dbReference type="SUPFAM" id="SSF57850">
    <property type="entry name" value="RING/U-box"/>
    <property type="match status" value="1"/>
</dbReference>
<dbReference type="Proteomes" id="UP000228380">
    <property type="component" value="Chromosome 2"/>
</dbReference>
<evidence type="ECO:0000256" key="11">
    <source>
        <dbReference type="ARBA" id="ARBA00023204"/>
    </source>
</evidence>
<feature type="compositionally biased region" description="Low complexity" evidence="16">
    <location>
        <begin position="99"/>
        <end position="109"/>
    </location>
</feature>
<dbReference type="GO" id="GO:0016604">
    <property type="term" value="C:nuclear body"/>
    <property type="evidence" value="ECO:0007669"/>
    <property type="project" value="UniProtKB-SubCell"/>
</dbReference>
<evidence type="ECO:0000256" key="3">
    <source>
        <dbReference type="ARBA" id="ARBA00004906"/>
    </source>
</evidence>
<feature type="coiled-coil region" evidence="15">
    <location>
        <begin position="233"/>
        <end position="267"/>
    </location>
</feature>
<feature type="region of interest" description="Disordered" evidence="16">
    <location>
        <begin position="95"/>
        <end position="150"/>
    </location>
</feature>
<dbReference type="PANTHER" id="PTHR16047:SF7">
    <property type="entry name" value="E3 UBIQUITIN-PROTEIN LIGASE RFWD3"/>
    <property type="match status" value="1"/>
</dbReference>
<comment type="subcellular location">
    <subcellularLocation>
        <location evidence="2">Cytoplasm</location>
    </subcellularLocation>
    <subcellularLocation>
        <location evidence="13">Nucleus</location>
        <location evidence="13">Nuclear body</location>
    </subcellularLocation>
</comment>
<keyword evidence="14" id="KW-0863">Zinc-finger</keyword>
<dbReference type="Pfam" id="PF13639">
    <property type="entry name" value="zf-RING_2"/>
    <property type="match status" value="1"/>
</dbReference>
<dbReference type="GO" id="GO:0036297">
    <property type="term" value="P:interstrand cross-link repair"/>
    <property type="evidence" value="ECO:0007669"/>
    <property type="project" value="InterPro"/>
</dbReference>
<evidence type="ECO:0000256" key="7">
    <source>
        <dbReference type="ARBA" id="ARBA00022679"/>
    </source>
</evidence>
<evidence type="ECO:0000256" key="2">
    <source>
        <dbReference type="ARBA" id="ARBA00004496"/>
    </source>
</evidence>
<keyword evidence="8" id="KW-0677">Repeat</keyword>
<keyword evidence="11" id="KW-0234">DNA repair</keyword>
<keyword evidence="10" id="KW-0833">Ubl conjugation pathway</keyword>
<evidence type="ECO:0000256" key="10">
    <source>
        <dbReference type="ARBA" id="ARBA00022786"/>
    </source>
</evidence>
<keyword evidence="5" id="KW-0963">Cytoplasm</keyword>
<evidence type="ECO:0000256" key="6">
    <source>
        <dbReference type="ARBA" id="ARBA00022574"/>
    </source>
</evidence>
<dbReference type="Gene3D" id="2.130.10.10">
    <property type="entry name" value="YVTN repeat-like/Quinoprotein amine dehydrogenase"/>
    <property type="match status" value="1"/>
</dbReference>
<keyword evidence="14" id="KW-0479">Metal-binding</keyword>
<keyword evidence="15" id="KW-0175">Coiled coil</keyword>
<accession>A0A8B9A8U1</accession>
<evidence type="ECO:0000256" key="8">
    <source>
        <dbReference type="ARBA" id="ARBA00022737"/>
    </source>
</evidence>
<gene>
    <name evidence="19" type="primary">LOC103714133</name>
</gene>
<dbReference type="SUPFAM" id="SSF50978">
    <property type="entry name" value="WD40 repeat-like"/>
    <property type="match status" value="1"/>
</dbReference>
<keyword evidence="18" id="KW-1185">Reference proteome</keyword>
<feature type="compositionally biased region" description="Acidic residues" evidence="16">
    <location>
        <begin position="122"/>
        <end position="132"/>
    </location>
</feature>
<sequence>MASNSPTLSPPGVQPEERGQRAEETEDEDDEDYEPYLEVLDSDEDEEAMVASLVAEEDEVHAYLREAAAVIASMVDEGTVVDEVATATSTDLFEESQEVVEVGSSVERASGGGDGGNRGGEEEYQGEEEGGDGVEKGGGGRGECGASIDTGKTNGVELDRSFTPNCPICFEMWTSDGPHRVSCIPCGHVYGRSCLERWLDQHGKKTGKCPQCNRNFKQKEIINLYAPLIVVPNDDLRKELHSLREKNKSLKLEKTQLLEEISKHKKRTMDREGFEKQKMACLEHSSSGDVRRRLFENIDVTLSAGSAQTSLENIHASGSFCGGGLRRSSFVLQNELALDGARVMGIDVSRQILIVSGKAPGVGGEHILSKISMLVPNGIDKIHLPPDTKAIRDLCFLPNGLALLASLGKKLSLFSVASNNVVLRYDLPSPAWSCSRDINSPYHIYAGLQNGMLLVFDVRQTAQPMNSIEGLSRHPVHTVHSIGLDNGANRVLTASSLGPCTWEIVGGSGRPTLLPEMENQHICISLACGSSCNDIVASFRPRVELSNDSIPSQTSLSPSPTLANSGKLGSHVLMKRVDGSSFRRHEIGYGNVSELRMSNSAIICRDGKNPLFAYGDESTHGVCIWDLPSFQVHTRLKPHQHPILDLKYQRNSTGPGFLGCISEDRLQLFTCY</sequence>
<feature type="compositionally biased region" description="Acidic residues" evidence="16">
    <location>
        <begin position="24"/>
        <end position="36"/>
    </location>
</feature>
<dbReference type="GO" id="GO:0016567">
    <property type="term" value="P:protein ubiquitination"/>
    <property type="evidence" value="ECO:0007669"/>
    <property type="project" value="InterPro"/>
</dbReference>
<dbReference type="GO" id="GO:0061630">
    <property type="term" value="F:ubiquitin protein ligase activity"/>
    <property type="evidence" value="ECO:0007669"/>
    <property type="project" value="UniProtKB-EC"/>
</dbReference>
<evidence type="ECO:0000256" key="1">
    <source>
        <dbReference type="ARBA" id="ARBA00000900"/>
    </source>
</evidence>
<dbReference type="Pfam" id="PF23419">
    <property type="entry name" value="WD40_RFWD3"/>
    <property type="match status" value="1"/>
</dbReference>
<evidence type="ECO:0000259" key="17">
    <source>
        <dbReference type="PROSITE" id="PS50089"/>
    </source>
</evidence>
<evidence type="ECO:0000256" key="5">
    <source>
        <dbReference type="ARBA" id="ARBA00022490"/>
    </source>
</evidence>
<evidence type="ECO:0000256" key="16">
    <source>
        <dbReference type="SAM" id="MobiDB-lite"/>
    </source>
</evidence>
<keyword evidence="7" id="KW-0808">Transferase</keyword>
<proteinExistence type="predicted"/>
<feature type="region of interest" description="Disordered" evidence="16">
    <location>
        <begin position="1"/>
        <end position="36"/>
    </location>
</feature>
<evidence type="ECO:0000256" key="4">
    <source>
        <dbReference type="ARBA" id="ARBA00012483"/>
    </source>
</evidence>
<keyword evidence="6" id="KW-0853">WD repeat</keyword>
<dbReference type="GeneID" id="103714133"/>